<accession>A0A3B6C0W2</accession>
<dbReference type="AlphaFoldDB" id="A0A3B6C0W2"/>
<dbReference type="PROSITE" id="PS50004">
    <property type="entry name" value="C2"/>
    <property type="match status" value="1"/>
</dbReference>
<dbReference type="Gene3D" id="2.60.40.150">
    <property type="entry name" value="C2 domain"/>
    <property type="match status" value="1"/>
</dbReference>
<dbReference type="Pfam" id="PF00168">
    <property type="entry name" value="C2"/>
    <property type="match status" value="1"/>
</dbReference>
<dbReference type="PANTHER" id="PTHR32246">
    <property type="entry name" value="INGRESSION PROTEIN FIC1"/>
    <property type="match status" value="1"/>
</dbReference>
<dbReference type="InterPro" id="IPR044750">
    <property type="entry name" value="C2_SRC2/BAP"/>
</dbReference>
<dbReference type="SMART" id="SM00239">
    <property type="entry name" value="C2"/>
    <property type="match status" value="1"/>
</dbReference>
<evidence type="ECO:0000313" key="3">
    <source>
        <dbReference type="Proteomes" id="UP000019116"/>
    </source>
</evidence>
<dbReference type="EnsemblPlants" id="TraesCS2B02G137000.1">
    <property type="protein sequence ID" value="TraesCS2B02G137000.1.cds1"/>
    <property type="gene ID" value="TraesCS2B02G137000"/>
</dbReference>
<dbReference type="STRING" id="4565.A0A3B6C0W2"/>
<reference evidence="2" key="2">
    <citation type="submission" date="2018-10" db="UniProtKB">
        <authorList>
            <consortium name="EnsemblPlants"/>
        </authorList>
    </citation>
    <scope>IDENTIFICATION</scope>
</reference>
<dbReference type="Gramene" id="TraesCS2B02G137000.1">
    <property type="protein sequence ID" value="TraesCS2B02G137000.1.cds1"/>
    <property type="gene ID" value="TraesCS2B02G137000"/>
</dbReference>
<dbReference type="GO" id="GO:0006952">
    <property type="term" value="P:defense response"/>
    <property type="evidence" value="ECO:0007669"/>
    <property type="project" value="InterPro"/>
</dbReference>
<reference evidence="2" key="1">
    <citation type="submission" date="2018-08" db="EMBL/GenBank/DDBJ databases">
        <authorList>
            <person name="Rossello M."/>
        </authorList>
    </citation>
    <scope>NUCLEOTIDE SEQUENCE [LARGE SCALE GENOMIC DNA]</scope>
    <source>
        <strain evidence="2">cv. Chinese Spring</strain>
    </source>
</reference>
<name>A0A3B6C0W2_WHEAT</name>
<dbReference type="SMR" id="A0A3B6C0W2"/>
<dbReference type="SUPFAM" id="SSF49562">
    <property type="entry name" value="C2 domain (Calcium/lipid-binding domain, CaLB)"/>
    <property type="match status" value="1"/>
</dbReference>
<dbReference type="OrthoDB" id="270970at2759"/>
<sequence>MAHRVLELTLVSASNLPDVNLFSGMQVYAVASVYGDPRTRQRTLTDRDGETDPAWNHTVWFAVSPTAAAAGRAYLHVLLRTERYFAGSFGFDDRDVGEVFIPVADLLAGACAAGGGTPWRCASYPVRKAQSSRHRGTLSIAYRLGAVVAPLLPPSEPDCQEVMPPCRPARRNFNWNGRFTLGLGSGLLGGSFAGTAAYRSG</sequence>
<evidence type="ECO:0000313" key="2">
    <source>
        <dbReference type="EnsemblPlants" id="TraesCS2B02G137000.1.cds1"/>
    </source>
</evidence>
<dbReference type="Proteomes" id="UP000019116">
    <property type="component" value="Chromosome 2B"/>
</dbReference>
<dbReference type="CDD" id="cd04051">
    <property type="entry name" value="C2_SRC2_like"/>
    <property type="match status" value="1"/>
</dbReference>
<evidence type="ECO:0000259" key="1">
    <source>
        <dbReference type="PROSITE" id="PS50004"/>
    </source>
</evidence>
<proteinExistence type="predicted"/>
<protein>
    <recommendedName>
        <fullName evidence="1">C2 domain-containing protein</fullName>
    </recommendedName>
</protein>
<dbReference type="InterPro" id="IPR000008">
    <property type="entry name" value="C2_dom"/>
</dbReference>
<keyword evidence="3" id="KW-1185">Reference proteome</keyword>
<dbReference type="InterPro" id="IPR035892">
    <property type="entry name" value="C2_domain_sf"/>
</dbReference>
<dbReference type="Gramene" id="TraesCS2B03G0331500.1">
    <property type="protein sequence ID" value="TraesCS2B03G0331500.1.CDS1"/>
    <property type="gene ID" value="TraesCS2B03G0331500"/>
</dbReference>
<dbReference type="OMA" id="SPNWNHA"/>
<dbReference type="PANTHER" id="PTHR32246:SF167">
    <property type="entry name" value="C2 DOMAIN-CONTAINING PROTEIN"/>
    <property type="match status" value="1"/>
</dbReference>
<feature type="domain" description="C2" evidence="1">
    <location>
        <begin position="1"/>
        <end position="120"/>
    </location>
</feature>
<organism evidence="2">
    <name type="scientific">Triticum aestivum</name>
    <name type="common">Wheat</name>
    <dbReference type="NCBI Taxonomy" id="4565"/>
    <lineage>
        <taxon>Eukaryota</taxon>
        <taxon>Viridiplantae</taxon>
        <taxon>Streptophyta</taxon>
        <taxon>Embryophyta</taxon>
        <taxon>Tracheophyta</taxon>
        <taxon>Spermatophyta</taxon>
        <taxon>Magnoliopsida</taxon>
        <taxon>Liliopsida</taxon>
        <taxon>Poales</taxon>
        <taxon>Poaceae</taxon>
        <taxon>BOP clade</taxon>
        <taxon>Pooideae</taxon>
        <taxon>Triticodae</taxon>
        <taxon>Triticeae</taxon>
        <taxon>Triticinae</taxon>
        <taxon>Triticum</taxon>
    </lineage>
</organism>